<dbReference type="GO" id="GO:0017128">
    <property type="term" value="F:phospholipid scramblase activity"/>
    <property type="evidence" value="ECO:0007669"/>
    <property type="project" value="InterPro"/>
</dbReference>
<feature type="compositionally biased region" description="Low complexity" evidence="3">
    <location>
        <begin position="384"/>
        <end position="393"/>
    </location>
</feature>
<dbReference type="Proteomes" id="UP000007264">
    <property type="component" value="Unassembled WGS sequence"/>
</dbReference>
<dbReference type="Pfam" id="PF03803">
    <property type="entry name" value="Scramblase"/>
    <property type="match status" value="1"/>
</dbReference>
<dbReference type="InterPro" id="IPR025659">
    <property type="entry name" value="Tubby-like_C"/>
</dbReference>
<feature type="region of interest" description="Disordered" evidence="3">
    <location>
        <begin position="1"/>
        <end position="23"/>
    </location>
</feature>
<dbReference type="eggNOG" id="KOG0621">
    <property type="taxonomic scope" value="Eukaryota"/>
</dbReference>
<feature type="compositionally biased region" description="Basic and acidic residues" evidence="3">
    <location>
        <begin position="7"/>
        <end position="19"/>
    </location>
</feature>
<feature type="compositionally biased region" description="Pro residues" evidence="3">
    <location>
        <begin position="289"/>
        <end position="304"/>
    </location>
</feature>
<reference evidence="4 5" key="1">
    <citation type="journal article" date="2012" name="Genome Biol.">
        <title>The genome of the polar eukaryotic microalga coccomyxa subellipsoidea reveals traits of cold adaptation.</title>
        <authorList>
            <person name="Blanc G."/>
            <person name="Agarkova I."/>
            <person name="Grimwood J."/>
            <person name="Kuo A."/>
            <person name="Brueggeman A."/>
            <person name="Dunigan D."/>
            <person name="Gurnon J."/>
            <person name="Ladunga I."/>
            <person name="Lindquist E."/>
            <person name="Lucas S."/>
            <person name="Pangilinan J."/>
            <person name="Proschold T."/>
            <person name="Salamov A."/>
            <person name="Schmutz J."/>
            <person name="Weeks D."/>
            <person name="Yamada T."/>
            <person name="Claverie J.M."/>
            <person name="Grigoriev I."/>
            <person name="Van Etten J."/>
            <person name="Lomsadze A."/>
            <person name="Borodovsky M."/>
        </authorList>
    </citation>
    <scope>NUCLEOTIDE SEQUENCE [LARGE SCALE GENOMIC DNA]</scope>
    <source>
        <strain evidence="4 5">C-169</strain>
    </source>
</reference>
<dbReference type="InterPro" id="IPR005552">
    <property type="entry name" value="Scramblase"/>
</dbReference>
<feature type="region of interest" description="Disordered" evidence="3">
    <location>
        <begin position="289"/>
        <end position="393"/>
    </location>
</feature>
<dbReference type="AlphaFoldDB" id="I0ZAQ2"/>
<comment type="caution">
    <text evidence="4">The sequence shown here is derived from an EMBL/GenBank/DDBJ whole genome shotgun (WGS) entry which is preliminary data.</text>
</comment>
<dbReference type="STRING" id="574566.I0ZAQ2"/>
<dbReference type="OrthoDB" id="191150at2759"/>
<accession>I0ZAQ2</accession>
<dbReference type="GO" id="GO:0005886">
    <property type="term" value="C:plasma membrane"/>
    <property type="evidence" value="ECO:0007669"/>
    <property type="project" value="TreeGrafter"/>
</dbReference>
<protein>
    <recommendedName>
        <fullName evidence="2">Phospholipid scramblase</fullName>
    </recommendedName>
</protein>
<dbReference type="RefSeq" id="XP_005652265.1">
    <property type="nucleotide sequence ID" value="XM_005652208.1"/>
</dbReference>
<gene>
    <name evidence="4" type="ORF">COCSUDRAFT_64352</name>
</gene>
<evidence type="ECO:0000313" key="4">
    <source>
        <dbReference type="EMBL" id="EIE27721.1"/>
    </source>
</evidence>
<evidence type="ECO:0000256" key="1">
    <source>
        <dbReference type="ARBA" id="ARBA00005350"/>
    </source>
</evidence>
<feature type="compositionally biased region" description="Gly residues" evidence="3">
    <location>
        <begin position="350"/>
        <end position="360"/>
    </location>
</feature>
<dbReference type="EMBL" id="AGSI01000001">
    <property type="protein sequence ID" value="EIE27721.1"/>
    <property type="molecule type" value="Genomic_DNA"/>
</dbReference>
<feature type="compositionally biased region" description="Low complexity" evidence="3">
    <location>
        <begin position="308"/>
        <end position="331"/>
    </location>
</feature>
<dbReference type="PANTHER" id="PTHR23248">
    <property type="entry name" value="PHOSPHOLIPID SCRAMBLASE-RELATED"/>
    <property type="match status" value="1"/>
</dbReference>
<proteinExistence type="inferred from homology"/>
<feature type="compositionally biased region" description="Low complexity" evidence="3">
    <location>
        <begin position="340"/>
        <end position="349"/>
    </location>
</feature>
<keyword evidence="5" id="KW-1185">Reference proteome</keyword>
<organism evidence="4 5">
    <name type="scientific">Coccomyxa subellipsoidea (strain C-169)</name>
    <name type="common">Green microalga</name>
    <dbReference type="NCBI Taxonomy" id="574566"/>
    <lineage>
        <taxon>Eukaryota</taxon>
        <taxon>Viridiplantae</taxon>
        <taxon>Chlorophyta</taxon>
        <taxon>core chlorophytes</taxon>
        <taxon>Trebouxiophyceae</taxon>
        <taxon>Trebouxiophyceae incertae sedis</taxon>
        <taxon>Coccomyxaceae</taxon>
        <taxon>Coccomyxa</taxon>
        <taxon>Coccomyxa subellipsoidea</taxon>
    </lineage>
</organism>
<dbReference type="GeneID" id="17045736"/>
<feature type="compositionally biased region" description="Gly residues" evidence="3">
    <location>
        <begin position="370"/>
        <end position="383"/>
    </location>
</feature>
<dbReference type="SUPFAM" id="SSF54518">
    <property type="entry name" value="Tubby C-terminal domain-like"/>
    <property type="match status" value="1"/>
</dbReference>
<evidence type="ECO:0000256" key="3">
    <source>
        <dbReference type="SAM" id="MobiDB-lite"/>
    </source>
</evidence>
<comment type="similarity">
    <text evidence="1 2">Belongs to the phospholipid scramblase family.</text>
</comment>
<evidence type="ECO:0000256" key="2">
    <source>
        <dbReference type="RuleBase" id="RU363116"/>
    </source>
</evidence>
<sequence>MDPIQSDSREVTEANEGKPSDVQVAEAVNHPALIITREIEWGTVILGFEQANRYTVLDQDGNVVALMAEDTGSLGTAVGRQLLRTRRSFTATVFSPDGSQVIFRVRRPMYLINSTIIVEDGEGTPVGEVHQRWHLWKRKYGLYLERNQFAAIEGNFLAWEFVLRDQDGGVLALIDRNFQGFGKELFTDASKYVIHFGSKPTEAAEQVANTIAAAHPDKPRPEVTALAKLRTDVAVVPTQTGNQLEVVRPLVLDERMTALAAAISIDYDYFSQHSHGPGMMPGFLFPMPIPTPSYPDPDAGPDPGPGADGDASAPDASPAPGGSDAGAPAGAEPLDRDLGSDGFESPPDSGGDGGSGGGNSWFGRDDDSGGDVGGDSGGDGGSLWGDLSGFFSD</sequence>
<evidence type="ECO:0000313" key="5">
    <source>
        <dbReference type="Proteomes" id="UP000007264"/>
    </source>
</evidence>
<dbReference type="KEGG" id="csl:COCSUDRAFT_64352"/>
<name>I0ZAQ2_COCSC</name>
<dbReference type="PANTHER" id="PTHR23248:SF9">
    <property type="entry name" value="PHOSPHOLIPID SCRAMBLASE"/>
    <property type="match status" value="1"/>
</dbReference>